<evidence type="ECO:0000259" key="2">
    <source>
        <dbReference type="Pfam" id="PF00582"/>
    </source>
</evidence>
<dbReference type="Gene3D" id="3.40.50.12370">
    <property type="match status" value="1"/>
</dbReference>
<dbReference type="RefSeq" id="WP_116976360.1">
    <property type="nucleotide sequence ID" value="NZ_QPMM01000007.1"/>
</dbReference>
<dbReference type="AlphaFoldDB" id="A0A3E1Y8S7"/>
<reference evidence="3 4" key="1">
    <citation type="submission" date="2018-07" db="EMBL/GenBank/DDBJ databases">
        <title>Chitinophaga K2CV101002-2 sp. nov., isolated from a monsoon evergreen broad-leaved forest soil.</title>
        <authorList>
            <person name="Lv Y."/>
        </authorList>
    </citation>
    <scope>NUCLEOTIDE SEQUENCE [LARGE SCALE GENOMIC DNA]</scope>
    <source>
        <strain evidence="3 4">GDMCC 1.1288</strain>
    </source>
</reference>
<comment type="caution">
    <text evidence="3">The sequence shown here is derived from an EMBL/GenBank/DDBJ whole genome shotgun (WGS) entry which is preliminary data.</text>
</comment>
<dbReference type="Proteomes" id="UP000260644">
    <property type="component" value="Unassembled WGS sequence"/>
</dbReference>
<dbReference type="PRINTS" id="PR01438">
    <property type="entry name" value="UNVRSLSTRESS"/>
</dbReference>
<organism evidence="3 4">
    <name type="scientific">Chitinophaga silvatica</name>
    <dbReference type="NCBI Taxonomy" id="2282649"/>
    <lineage>
        <taxon>Bacteria</taxon>
        <taxon>Pseudomonadati</taxon>
        <taxon>Bacteroidota</taxon>
        <taxon>Chitinophagia</taxon>
        <taxon>Chitinophagales</taxon>
        <taxon>Chitinophagaceae</taxon>
        <taxon>Chitinophaga</taxon>
    </lineage>
</organism>
<feature type="domain" description="UspA" evidence="2">
    <location>
        <begin position="2"/>
        <end position="144"/>
    </location>
</feature>
<dbReference type="PANTHER" id="PTHR46268:SF6">
    <property type="entry name" value="UNIVERSAL STRESS PROTEIN UP12"/>
    <property type="match status" value="1"/>
</dbReference>
<sequence length="268" mass="29789">MKSMLLLTDFSEAAFRAAEYAVNFAGLVGIEKVILYNAYRTIAQGSDFWVPAPKVDNEIFVETMEALGLVHDQLEVMMTNNNIQVEVLAEDVYLPERINGLCKEKGIDIIAMGVSGKSSLETLFMGSNTSQVLKVSEYPVLIVPQETLVGRSINSVVFATDQEVFSKKTLGRLELLLSKLKPTVYVVDMANDKRSNDWIPDVLKPYHPTFYYVEGGDVVKGALEFASEQKISMIITIPQQQSLLSSIFHKSLSKELAYNAKLPLISIP</sequence>
<proteinExistence type="inferred from homology"/>
<comment type="similarity">
    <text evidence="1">Belongs to the universal stress protein A family.</text>
</comment>
<keyword evidence="4" id="KW-1185">Reference proteome</keyword>
<gene>
    <name evidence="3" type="ORF">DVR12_14135</name>
</gene>
<evidence type="ECO:0000313" key="4">
    <source>
        <dbReference type="Proteomes" id="UP000260644"/>
    </source>
</evidence>
<name>A0A3E1Y8S7_9BACT</name>
<evidence type="ECO:0000313" key="3">
    <source>
        <dbReference type="EMBL" id="RFS21794.1"/>
    </source>
</evidence>
<dbReference type="InterPro" id="IPR006015">
    <property type="entry name" value="Universal_stress_UspA"/>
</dbReference>
<protein>
    <submittedName>
        <fullName evidence="3">Universal stress protein</fullName>
    </submittedName>
</protein>
<dbReference type="EMBL" id="QPMM01000007">
    <property type="protein sequence ID" value="RFS21794.1"/>
    <property type="molecule type" value="Genomic_DNA"/>
</dbReference>
<accession>A0A3E1Y8S7</accession>
<dbReference type="SUPFAM" id="SSF52402">
    <property type="entry name" value="Adenine nucleotide alpha hydrolases-like"/>
    <property type="match status" value="2"/>
</dbReference>
<dbReference type="InterPro" id="IPR006016">
    <property type="entry name" value="UspA"/>
</dbReference>
<dbReference type="Pfam" id="PF00582">
    <property type="entry name" value="Usp"/>
    <property type="match status" value="1"/>
</dbReference>
<dbReference type="OrthoDB" id="9788959at2"/>
<dbReference type="CDD" id="cd00293">
    <property type="entry name" value="USP-like"/>
    <property type="match status" value="1"/>
</dbReference>
<dbReference type="PANTHER" id="PTHR46268">
    <property type="entry name" value="STRESS RESPONSE PROTEIN NHAX"/>
    <property type="match status" value="1"/>
</dbReference>
<evidence type="ECO:0000256" key="1">
    <source>
        <dbReference type="ARBA" id="ARBA00008791"/>
    </source>
</evidence>